<reference evidence="1 2" key="1">
    <citation type="submission" date="2016-10" db="EMBL/GenBank/DDBJ databases">
        <title>Arsenicibacter rosenii gen. nov., sp. nov., an efficient arsenic-methylating bacterium isolated from an arsenic-contaminated paddy soil.</title>
        <authorList>
            <person name="Huang K."/>
        </authorList>
    </citation>
    <scope>NUCLEOTIDE SEQUENCE [LARGE SCALE GENOMIC DNA]</scope>
    <source>
        <strain evidence="1 2">SM-1</strain>
    </source>
</reference>
<organism evidence="1 2">
    <name type="scientific">Arsenicibacter rosenii</name>
    <dbReference type="NCBI Taxonomy" id="1750698"/>
    <lineage>
        <taxon>Bacteria</taxon>
        <taxon>Pseudomonadati</taxon>
        <taxon>Bacteroidota</taxon>
        <taxon>Cytophagia</taxon>
        <taxon>Cytophagales</taxon>
        <taxon>Spirosomataceae</taxon>
        <taxon>Arsenicibacter</taxon>
    </lineage>
</organism>
<dbReference type="RefSeq" id="WP_071502633.1">
    <property type="nucleotide sequence ID" value="NZ_MORL01000003.1"/>
</dbReference>
<name>A0A1S2VM44_9BACT</name>
<accession>A0A1S2VM44</accession>
<comment type="caution">
    <text evidence="1">The sequence shown here is derived from an EMBL/GenBank/DDBJ whole genome shotgun (WGS) entry which is preliminary data.</text>
</comment>
<sequence>MNKETPNEYKSVTAHYIKNELFRTVYVSGVYGGFTPEGLLNVNFFTERATIPQQITITPIQDGQRLRLEESNPVGKQGITRELQVGTVMSIQQAQALQIWLADKIEEFNRFNQ</sequence>
<gene>
    <name evidence="1" type="ORF">BLX24_08210</name>
</gene>
<dbReference type="EMBL" id="MORL01000003">
    <property type="protein sequence ID" value="OIN59832.1"/>
    <property type="molecule type" value="Genomic_DNA"/>
</dbReference>
<dbReference type="AlphaFoldDB" id="A0A1S2VM44"/>
<dbReference type="Proteomes" id="UP000181790">
    <property type="component" value="Unassembled WGS sequence"/>
</dbReference>
<proteinExistence type="predicted"/>
<evidence type="ECO:0000313" key="1">
    <source>
        <dbReference type="EMBL" id="OIN59832.1"/>
    </source>
</evidence>
<protein>
    <submittedName>
        <fullName evidence="1">Uncharacterized protein</fullName>
    </submittedName>
</protein>
<evidence type="ECO:0000313" key="2">
    <source>
        <dbReference type="Proteomes" id="UP000181790"/>
    </source>
</evidence>
<dbReference type="OrthoDB" id="1493361at2"/>
<keyword evidence="2" id="KW-1185">Reference proteome</keyword>